<gene>
    <name evidence="1" type="ORF">WHR41_09476</name>
</gene>
<organism evidence="1 2">
    <name type="scientific">Cladosporium halotolerans</name>
    <dbReference type="NCBI Taxonomy" id="1052096"/>
    <lineage>
        <taxon>Eukaryota</taxon>
        <taxon>Fungi</taxon>
        <taxon>Dikarya</taxon>
        <taxon>Ascomycota</taxon>
        <taxon>Pezizomycotina</taxon>
        <taxon>Dothideomycetes</taxon>
        <taxon>Dothideomycetidae</taxon>
        <taxon>Cladosporiales</taxon>
        <taxon>Cladosporiaceae</taxon>
        <taxon>Cladosporium</taxon>
    </lineage>
</organism>
<evidence type="ECO:0000313" key="2">
    <source>
        <dbReference type="Proteomes" id="UP000803884"/>
    </source>
</evidence>
<proteinExistence type="predicted"/>
<keyword evidence="2" id="KW-1185">Reference proteome</keyword>
<accession>A0AB34K9R1</accession>
<dbReference type="GeneID" id="96010917"/>
<evidence type="ECO:0000313" key="1">
    <source>
        <dbReference type="EMBL" id="KAL1581862.1"/>
    </source>
</evidence>
<dbReference type="Proteomes" id="UP000803884">
    <property type="component" value="Unassembled WGS sequence"/>
</dbReference>
<dbReference type="AlphaFoldDB" id="A0AB34K9R1"/>
<comment type="caution">
    <text evidence="1">The sequence shown here is derived from an EMBL/GenBank/DDBJ whole genome shotgun (WGS) entry which is preliminary data.</text>
</comment>
<name>A0AB34K9R1_9PEZI</name>
<dbReference type="EMBL" id="JAAQHG020000116">
    <property type="protein sequence ID" value="KAL1581862.1"/>
    <property type="molecule type" value="Genomic_DNA"/>
</dbReference>
<dbReference type="RefSeq" id="XP_069224970.1">
    <property type="nucleotide sequence ID" value="XM_069378079.1"/>
</dbReference>
<reference evidence="1 2" key="1">
    <citation type="journal article" date="2020" name="Microbiol. Resour. Announc.">
        <title>Draft Genome Sequence of a Cladosporium Species Isolated from the Mesophotic Ascidian Didemnum maculosum.</title>
        <authorList>
            <person name="Gioti A."/>
            <person name="Siaperas R."/>
            <person name="Nikolaivits E."/>
            <person name="Le Goff G."/>
            <person name="Ouazzani J."/>
            <person name="Kotoulas G."/>
            <person name="Topakas E."/>
        </authorList>
    </citation>
    <scope>NUCLEOTIDE SEQUENCE [LARGE SCALE GENOMIC DNA]</scope>
    <source>
        <strain evidence="1 2">TM138-S3</strain>
    </source>
</reference>
<sequence length="78" mass="8664">MRYTVKASFPNAKDFEKVKDRPIKSVIERAVGNRCTVLEISDLPPIFVCTSTHSAESIQKIIGDTVPGLIFVTIKTLE</sequence>
<protein>
    <submittedName>
        <fullName evidence="1">Uncharacterized protein</fullName>
    </submittedName>
</protein>